<dbReference type="EMBL" id="JBHTOI010000038">
    <property type="protein sequence ID" value="MFD1418301.1"/>
    <property type="molecule type" value="Genomic_DNA"/>
</dbReference>
<dbReference type="InterPro" id="IPR009057">
    <property type="entry name" value="Homeodomain-like_sf"/>
</dbReference>
<dbReference type="Pfam" id="PF00440">
    <property type="entry name" value="TetR_N"/>
    <property type="match status" value="1"/>
</dbReference>
<evidence type="ECO:0000313" key="4">
    <source>
        <dbReference type="EMBL" id="MFD1418301.1"/>
    </source>
</evidence>
<organism evidence="4 5">
    <name type="scientific">Companilactobacillus keshanensis</name>
    <dbReference type="NCBI Taxonomy" id="2486003"/>
    <lineage>
        <taxon>Bacteria</taxon>
        <taxon>Bacillati</taxon>
        <taxon>Bacillota</taxon>
        <taxon>Bacilli</taxon>
        <taxon>Lactobacillales</taxon>
        <taxon>Lactobacillaceae</taxon>
        <taxon>Companilactobacillus</taxon>
    </lineage>
</organism>
<feature type="domain" description="HTH tetR-type" evidence="3">
    <location>
        <begin position="4"/>
        <end position="64"/>
    </location>
</feature>
<keyword evidence="5" id="KW-1185">Reference proteome</keyword>
<dbReference type="RefSeq" id="WP_125677602.1">
    <property type="nucleotide sequence ID" value="NZ_JBHTOI010000038.1"/>
</dbReference>
<evidence type="ECO:0000256" key="2">
    <source>
        <dbReference type="PROSITE-ProRule" id="PRU00335"/>
    </source>
</evidence>
<dbReference type="PROSITE" id="PS50977">
    <property type="entry name" value="HTH_TETR_2"/>
    <property type="match status" value="1"/>
</dbReference>
<dbReference type="Gene3D" id="1.10.357.10">
    <property type="entry name" value="Tetracycline Repressor, domain 2"/>
    <property type="match status" value="1"/>
</dbReference>
<proteinExistence type="predicted"/>
<evidence type="ECO:0000259" key="3">
    <source>
        <dbReference type="PROSITE" id="PS50977"/>
    </source>
</evidence>
<dbReference type="InterPro" id="IPR001647">
    <property type="entry name" value="HTH_TetR"/>
</dbReference>
<sequence>MTVDNRLSKIFENSCTLFINSGYPETKMKDIAKFSGISVGAMYDLFESKKALLDFIFISTLDKDNLTKSHEFPLKEISSSFLVKKNKTTYELYTKTLHSNLLNANSNYSLEQLITDLFDIFKIYGRYFLILEKNPTIDTNLIKLYAKYRMNLYKNISIYLQNNPSIQKVDNPEYDSMMIVDLVFWWATHKKYDSFENTKNKYSIDIMTKTIINALTNGLKK</sequence>
<reference evidence="5" key="1">
    <citation type="journal article" date="2019" name="Int. J. Syst. Evol. Microbiol.">
        <title>The Global Catalogue of Microorganisms (GCM) 10K type strain sequencing project: providing services to taxonomists for standard genome sequencing and annotation.</title>
        <authorList>
            <consortium name="The Broad Institute Genomics Platform"/>
            <consortium name="The Broad Institute Genome Sequencing Center for Infectious Disease"/>
            <person name="Wu L."/>
            <person name="Ma J."/>
        </authorList>
    </citation>
    <scope>NUCLEOTIDE SEQUENCE [LARGE SCALE GENOMIC DNA]</scope>
    <source>
        <strain evidence="5">CCM 8936</strain>
    </source>
</reference>
<gene>
    <name evidence="4" type="ORF">ACFQ42_06085</name>
</gene>
<feature type="DNA-binding region" description="H-T-H motif" evidence="2">
    <location>
        <begin position="27"/>
        <end position="46"/>
    </location>
</feature>
<accession>A0ABW4BSX0</accession>
<name>A0ABW4BSX0_9LACO</name>
<evidence type="ECO:0000256" key="1">
    <source>
        <dbReference type="ARBA" id="ARBA00023125"/>
    </source>
</evidence>
<protein>
    <submittedName>
        <fullName evidence="4">TetR/AcrR family transcriptional regulator</fullName>
    </submittedName>
</protein>
<dbReference type="Proteomes" id="UP001597251">
    <property type="component" value="Unassembled WGS sequence"/>
</dbReference>
<dbReference type="SUPFAM" id="SSF46689">
    <property type="entry name" value="Homeodomain-like"/>
    <property type="match status" value="1"/>
</dbReference>
<keyword evidence="1 2" id="KW-0238">DNA-binding</keyword>
<evidence type="ECO:0000313" key="5">
    <source>
        <dbReference type="Proteomes" id="UP001597251"/>
    </source>
</evidence>
<comment type="caution">
    <text evidence="4">The sequence shown here is derived from an EMBL/GenBank/DDBJ whole genome shotgun (WGS) entry which is preliminary data.</text>
</comment>